<dbReference type="SUPFAM" id="SSF49344">
    <property type="entry name" value="CBD9-like"/>
    <property type="match status" value="1"/>
</dbReference>
<dbReference type="Pfam" id="PF06452">
    <property type="entry name" value="CBM9_1"/>
    <property type="match status" value="1"/>
</dbReference>
<dbReference type="Proteomes" id="UP001155483">
    <property type="component" value="Unassembled WGS sequence"/>
</dbReference>
<keyword evidence="4" id="KW-1185">Reference proteome</keyword>
<evidence type="ECO:0000313" key="4">
    <source>
        <dbReference type="Proteomes" id="UP001155483"/>
    </source>
</evidence>
<reference evidence="3" key="1">
    <citation type="submission" date="2022-09" db="EMBL/GenBank/DDBJ databases">
        <authorList>
            <person name="Yuan C."/>
            <person name="Ke Z."/>
        </authorList>
    </citation>
    <scope>NUCLEOTIDE SEQUENCE</scope>
    <source>
        <strain evidence="3">LB-8</strain>
    </source>
</reference>
<name>A0A9X2XZG8_9BACT</name>
<evidence type="ECO:0000259" key="2">
    <source>
        <dbReference type="Pfam" id="PF19313"/>
    </source>
</evidence>
<dbReference type="EMBL" id="JAOTIF010000028">
    <property type="protein sequence ID" value="MCU7552090.1"/>
    <property type="molecule type" value="Genomic_DNA"/>
</dbReference>
<protein>
    <submittedName>
        <fullName evidence="3">Carbohydrate binding family 9 domain-containing protein</fullName>
    </submittedName>
</protein>
<dbReference type="GO" id="GO:0004553">
    <property type="term" value="F:hydrolase activity, hydrolyzing O-glycosyl compounds"/>
    <property type="evidence" value="ECO:0007669"/>
    <property type="project" value="InterPro"/>
</dbReference>
<organism evidence="3 4">
    <name type="scientific">Paraflavisolibacter caeni</name>
    <dbReference type="NCBI Taxonomy" id="2982496"/>
    <lineage>
        <taxon>Bacteria</taxon>
        <taxon>Pseudomonadati</taxon>
        <taxon>Bacteroidota</taxon>
        <taxon>Chitinophagia</taxon>
        <taxon>Chitinophagales</taxon>
        <taxon>Chitinophagaceae</taxon>
        <taxon>Paraflavisolibacter</taxon>
    </lineage>
</organism>
<evidence type="ECO:0000313" key="3">
    <source>
        <dbReference type="EMBL" id="MCU7552090.1"/>
    </source>
</evidence>
<comment type="caution">
    <text evidence="3">The sequence shown here is derived from an EMBL/GenBank/DDBJ whole genome shotgun (WGS) entry which is preliminary data.</text>
</comment>
<dbReference type="Pfam" id="PF19313">
    <property type="entry name" value="DUF5916"/>
    <property type="match status" value="1"/>
</dbReference>
<sequence length="880" mass="100779">MKNDTKIICLIPLLLAFFLQETYSQVNVNDTIKKLTQRPPRVYHTNRLFTEKPVIDGKLSDACWKTGEWSGDYTQWLPNEGARPSQPTQLKILYDDKNIYVAIRAFDSIPQKIIRKAGRRDEFLGDMAGICFDSYHDHRTGFEFDVSAAGQKTDLLITNPMNADLNWNAVWYAKTAFEDSAWTAEFEIPLSQLRYSKDSVQVWGLHAWRWIDRFQQESDWELQSSTGPGMLYLFGELHGINGLPKSRRIEIMPYMLGKLKTFKGDPNNPFENKGRRWSGNIGLDAKIGLTSNLTVDLTTNPDFGQVEADPSVMNLTAFETFYDEKRPFFLEGKNIFNFDFDNSNLFYSRRIGHTPSFYPSINEHEFMNYPDNTTILGSAKLSGKTAKGLSLGILESLTSTEYAKVDSMGKRKSISVEPLTNYSIARVQQDFKQGNTVLGGIITSTNRFINAPQLKFMNRNAYTGGIDLLHQWHDKEYYLDAKLVASNIVGSHEAMTNLQQSSARYYQRPDIHYAQFDTAISRLSGYGGDIRIGKGSKGLWRYSTELIWRSPGLDFNDIGFMQMADIIKQRNSVYYFINKPVSIFRTFNISLSETNNWDFGLRYLSSNTNLSAYFELVNKWAINTSVSYTSQSLDTRILRGGSAMLIPSVWYQSLYVRTDPSKKLSCELNAELSTSGCGSAQYYSFQPGIKYTPINTLKLSTSFNYSGNRNDLQFITTANNSSEQRYILGKINQQTLGTTFRVDYNITPELSIQYYGSPFATIGNYSEFKRITNSKANNYPDRFSGLIPKLNGNTYEVSENNNGIVNYNFWNPDFDFSQFRSNLVFRWEYRPGSQFYLVWSQERTDFVQPGTKGLLDGMSVIRNISPKNIFLIKFNRWFSI</sequence>
<dbReference type="AlphaFoldDB" id="A0A9X2XZG8"/>
<dbReference type="GO" id="GO:0030246">
    <property type="term" value="F:carbohydrate binding"/>
    <property type="evidence" value="ECO:0007669"/>
    <property type="project" value="InterPro"/>
</dbReference>
<proteinExistence type="predicted"/>
<feature type="domain" description="DUF5916" evidence="2">
    <location>
        <begin position="248"/>
        <end position="874"/>
    </location>
</feature>
<dbReference type="GO" id="GO:0016052">
    <property type="term" value="P:carbohydrate catabolic process"/>
    <property type="evidence" value="ECO:0007669"/>
    <property type="project" value="InterPro"/>
</dbReference>
<dbReference type="Gene3D" id="2.60.40.1190">
    <property type="match status" value="1"/>
</dbReference>
<accession>A0A9X2XZG8</accession>
<dbReference type="InterPro" id="IPR010502">
    <property type="entry name" value="Carb-bd_dom_fam9"/>
</dbReference>
<evidence type="ECO:0000259" key="1">
    <source>
        <dbReference type="Pfam" id="PF06452"/>
    </source>
</evidence>
<reference evidence="3" key="2">
    <citation type="submission" date="2023-04" db="EMBL/GenBank/DDBJ databases">
        <title>Paracnuella aquatica gen. nov., sp. nov., a member of the family Chitinophagaceae isolated from a hot spring.</title>
        <authorList>
            <person name="Wang C."/>
        </authorList>
    </citation>
    <scope>NUCLEOTIDE SEQUENCE</scope>
    <source>
        <strain evidence="3">LB-8</strain>
    </source>
</reference>
<dbReference type="InterPro" id="IPR045670">
    <property type="entry name" value="DUF5916"/>
</dbReference>
<feature type="domain" description="Carbohydrate-binding" evidence="1">
    <location>
        <begin position="55"/>
        <end position="205"/>
    </location>
</feature>
<dbReference type="RefSeq" id="WP_279299527.1">
    <property type="nucleotide sequence ID" value="NZ_JAOTIF010000028.1"/>
</dbReference>
<gene>
    <name evidence="3" type="ORF">OCK74_23425</name>
</gene>
<dbReference type="CDD" id="cd09618">
    <property type="entry name" value="CBM9_like_2"/>
    <property type="match status" value="1"/>
</dbReference>